<evidence type="ECO:0000256" key="1">
    <source>
        <dbReference type="ARBA" id="ARBA00022801"/>
    </source>
</evidence>
<dbReference type="CDD" id="cd05830">
    <property type="entry name" value="Sortase_E"/>
    <property type="match status" value="1"/>
</dbReference>
<evidence type="ECO:0000256" key="2">
    <source>
        <dbReference type="SAM" id="MobiDB-lite"/>
    </source>
</evidence>
<dbReference type="EC" id="3.4.22.70" evidence="4"/>
<feature type="region of interest" description="Disordered" evidence="2">
    <location>
        <begin position="99"/>
        <end position="154"/>
    </location>
</feature>
<reference evidence="4 5" key="1">
    <citation type="submission" date="2023-07" db="EMBL/GenBank/DDBJ databases">
        <title>Comparative genomics of wheat-associated soil bacteria to identify genetic determinants of phenazine resistance.</title>
        <authorList>
            <person name="Mouncey N."/>
        </authorList>
    </citation>
    <scope>NUCLEOTIDE SEQUENCE [LARGE SCALE GENOMIC DNA]</scope>
    <source>
        <strain evidence="4 5">W4I19-2</strain>
    </source>
</reference>
<organism evidence="4 5">
    <name type="scientific">Streptomyces achromogenes</name>
    <dbReference type="NCBI Taxonomy" id="67255"/>
    <lineage>
        <taxon>Bacteria</taxon>
        <taxon>Bacillati</taxon>
        <taxon>Actinomycetota</taxon>
        <taxon>Actinomycetes</taxon>
        <taxon>Kitasatosporales</taxon>
        <taxon>Streptomycetaceae</taxon>
        <taxon>Streptomyces</taxon>
    </lineage>
</organism>
<dbReference type="Gene3D" id="2.40.260.10">
    <property type="entry name" value="Sortase"/>
    <property type="match status" value="1"/>
</dbReference>
<evidence type="ECO:0000313" key="5">
    <source>
        <dbReference type="Proteomes" id="UP001243364"/>
    </source>
</evidence>
<keyword evidence="3" id="KW-0812">Transmembrane</keyword>
<feature type="transmembrane region" description="Helical" evidence="3">
    <location>
        <begin position="53"/>
        <end position="78"/>
    </location>
</feature>
<dbReference type="Pfam" id="PF04203">
    <property type="entry name" value="Sortase"/>
    <property type="match status" value="1"/>
</dbReference>
<dbReference type="NCBIfam" id="TIGR01076">
    <property type="entry name" value="sortase_fam"/>
    <property type="match status" value="1"/>
</dbReference>
<evidence type="ECO:0000313" key="4">
    <source>
        <dbReference type="EMBL" id="MDQ0684083.1"/>
    </source>
</evidence>
<evidence type="ECO:0000256" key="3">
    <source>
        <dbReference type="SAM" id="Phobius"/>
    </source>
</evidence>
<dbReference type="Proteomes" id="UP001243364">
    <property type="component" value="Unassembled WGS sequence"/>
</dbReference>
<dbReference type="InterPro" id="IPR005754">
    <property type="entry name" value="Sortase"/>
</dbReference>
<proteinExistence type="predicted"/>
<dbReference type="EMBL" id="JAUSYA010000001">
    <property type="protein sequence ID" value="MDQ0684083.1"/>
    <property type="molecule type" value="Genomic_DNA"/>
</dbReference>
<sequence>MGTVRVCTGLETLSPSPYRARVQTSPGRWTPLGRRVPVVRHGTRRRRARCRRALWTGAELLVTAGVLVLLLVVHQLWWTNREAKDGAERGVAALEREWGSGEADGPQGAAGDGGPGAGTAAGGPSAGDEDGAGPDGRTGSSAGGAGDAGSGVPRPSQAYAVLRIPRIGLRVPVAEGTSKRKVLDKGYAGHYSGSQQPGQQGNFALAGHRNTHGEPFRYLNRLGKGDRVEVETRDATYTYLVDKVLPQTSPRDSGVIGPVPRSLAKPGHGYGVPGRYLTLTTCTPEYTSRYRLVVWGVLVAAQPRG</sequence>
<keyword evidence="1 4" id="KW-0378">Hydrolase</keyword>
<accession>A0ABU0Q094</accession>
<dbReference type="NCBIfam" id="NF033747">
    <property type="entry name" value="class_E_sortase"/>
    <property type="match status" value="1"/>
</dbReference>
<keyword evidence="3" id="KW-0472">Membrane</keyword>
<dbReference type="InterPro" id="IPR023365">
    <property type="entry name" value="Sortase_dom-sf"/>
</dbReference>
<dbReference type="InterPro" id="IPR053465">
    <property type="entry name" value="Sortase_Class_E"/>
</dbReference>
<feature type="compositionally biased region" description="Gly residues" evidence="2">
    <location>
        <begin position="108"/>
        <end position="125"/>
    </location>
</feature>
<dbReference type="SUPFAM" id="SSF63817">
    <property type="entry name" value="Sortase"/>
    <property type="match status" value="1"/>
</dbReference>
<feature type="compositionally biased region" description="Gly residues" evidence="2">
    <location>
        <begin position="133"/>
        <end position="149"/>
    </location>
</feature>
<keyword evidence="5" id="KW-1185">Reference proteome</keyword>
<keyword evidence="3" id="KW-1133">Transmembrane helix</keyword>
<comment type="caution">
    <text evidence="4">The sequence shown here is derived from an EMBL/GenBank/DDBJ whole genome shotgun (WGS) entry which is preliminary data.</text>
</comment>
<protein>
    <submittedName>
        <fullName evidence="4">Sortase A</fullName>
        <ecNumber evidence="4">3.4.22.70</ecNumber>
    </submittedName>
</protein>
<dbReference type="GO" id="GO:0016787">
    <property type="term" value="F:hydrolase activity"/>
    <property type="evidence" value="ECO:0007669"/>
    <property type="project" value="UniProtKB-KW"/>
</dbReference>
<name>A0ABU0Q094_STRAH</name>
<gene>
    <name evidence="4" type="ORF">QFZ56_003046</name>
</gene>
<dbReference type="InterPro" id="IPR042003">
    <property type="entry name" value="Sortase_E"/>
</dbReference>